<dbReference type="Proteomes" id="UP001314241">
    <property type="component" value="Unassembled WGS sequence"/>
</dbReference>
<feature type="transmembrane region" description="Helical" evidence="1">
    <location>
        <begin position="88"/>
        <end position="114"/>
    </location>
</feature>
<protein>
    <submittedName>
        <fullName evidence="2">Predicted permease (CadD)</fullName>
    </submittedName>
</protein>
<gene>
    <name evidence="2" type="ORF">R54876_GBNLAHCA_01395</name>
</gene>
<feature type="transmembrane region" description="Helical" evidence="1">
    <location>
        <begin position="32"/>
        <end position="52"/>
    </location>
</feature>
<reference evidence="2 3" key="1">
    <citation type="submission" date="2024-01" db="EMBL/GenBank/DDBJ databases">
        <authorList>
            <person name="Botero Cardona J."/>
        </authorList>
    </citation>
    <scope>NUCLEOTIDE SEQUENCE [LARGE SCALE GENOMIC DNA]</scope>
    <source>
        <strain evidence="2 3">LMG 33000</strain>
    </source>
</reference>
<accession>A0ABP0EU65</accession>
<evidence type="ECO:0000256" key="1">
    <source>
        <dbReference type="SAM" id="Phobius"/>
    </source>
</evidence>
<evidence type="ECO:0000313" key="2">
    <source>
        <dbReference type="EMBL" id="CAK8054813.1"/>
    </source>
</evidence>
<feature type="transmembrane region" description="Helical" evidence="1">
    <location>
        <begin position="164"/>
        <end position="187"/>
    </location>
</feature>
<dbReference type="Pfam" id="PF03596">
    <property type="entry name" value="Cad"/>
    <property type="match status" value="1"/>
</dbReference>
<feature type="transmembrane region" description="Helical" evidence="1">
    <location>
        <begin position="126"/>
        <end position="144"/>
    </location>
</feature>
<name>A0ABP0EU65_9LACO</name>
<organism evidence="2 3">
    <name type="scientific">Eupransor demetentiae</name>
    <dbReference type="NCBI Taxonomy" id="3109584"/>
    <lineage>
        <taxon>Bacteria</taxon>
        <taxon>Bacillati</taxon>
        <taxon>Bacillota</taxon>
        <taxon>Bacilli</taxon>
        <taxon>Lactobacillales</taxon>
        <taxon>Lactobacillaceae</taxon>
        <taxon>Eupransor</taxon>
    </lineage>
</organism>
<dbReference type="EMBL" id="CAWVOH010000004">
    <property type="protein sequence ID" value="CAK8054813.1"/>
    <property type="molecule type" value="Genomic_DNA"/>
</dbReference>
<keyword evidence="1" id="KW-0472">Membrane</keyword>
<keyword evidence="1" id="KW-1133">Transmembrane helix</keyword>
<dbReference type="RefSeq" id="WP_349642361.1">
    <property type="nucleotide sequence ID" value="NZ_CAWVOH010000004.1"/>
</dbReference>
<evidence type="ECO:0000313" key="3">
    <source>
        <dbReference type="Proteomes" id="UP001314241"/>
    </source>
</evidence>
<dbReference type="InterPro" id="IPR004676">
    <property type="entry name" value="Cd-R_transporter"/>
</dbReference>
<comment type="caution">
    <text evidence="2">The sequence shown here is derived from an EMBL/GenBank/DDBJ whole genome shotgun (WGS) entry which is preliminary data.</text>
</comment>
<proteinExistence type="predicted"/>
<sequence length="191" mass="21367">MNIGLLTLTFFAVNLDFFIMLLFLLKKYPFRSVLLAYLVGNILLMTLSFGAGQILETFMPEWLLGILGLIPIYLALRDDDDEEGGSRASSPFLAVLGTYLSVCAGCNLSIFLPVLLGESLATFGETILYIGALTIIIVFILKRVNQNKWVTATIDKYGEKLMRICYILIGLYVLYDSGFLAHVFAWISHFL</sequence>
<keyword evidence="3" id="KW-1185">Reference proteome</keyword>
<feature type="transmembrane region" description="Helical" evidence="1">
    <location>
        <begin position="58"/>
        <end position="76"/>
    </location>
</feature>
<feature type="transmembrane region" description="Helical" evidence="1">
    <location>
        <begin position="6"/>
        <end position="25"/>
    </location>
</feature>
<keyword evidence="1" id="KW-0812">Transmembrane</keyword>